<name>A0A0D9NS17_METAN</name>
<dbReference type="Proteomes" id="UP000054544">
    <property type="component" value="Unassembled WGS sequence"/>
</dbReference>
<dbReference type="AlphaFoldDB" id="A0A0D9NS17"/>
<keyword evidence="2" id="KW-1185">Reference proteome</keyword>
<proteinExistence type="predicted"/>
<protein>
    <submittedName>
        <fullName evidence="1">Uncharacterized protein</fullName>
    </submittedName>
</protein>
<dbReference type="EMBL" id="KE384743">
    <property type="protein sequence ID" value="KJK76528.1"/>
    <property type="molecule type" value="Genomic_DNA"/>
</dbReference>
<gene>
    <name evidence="1" type="ORF">H634G_08116</name>
</gene>
<reference evidence="2" key="1">
    <citation type="journal article" date="2014" name="BMC Genomics">
        <title>The genome sequence of the biocontrol fungus Metarhizium anisopliae and comparative genomics of Metarhizium species.</title>
        <authorList>
            <person name="Pattemore J.A."/>
            <person name="Hane J.K."/>
            <person name="Williams A.H."/>
            <person name="Wilson B.A."/>
            <person name="Stodart B.J."/>
            <person name="Ash G.J."/>
        </authorList>
    </citation>
    <scope>NUCLEOTIDE SEQUENCE [LARGE SCALE GENOMIC DNA]</scope>
    <source>
        <strain evidence="2">BRIP 53293</strain>
    </source>
</reference>
<dbReference type="SUPFAM" id="SSF52540">
    <property type="entry name" value="P-loop containing nucleoside triphosphate hydrolases"/>
    <property type="match status" value="1"/>
</dbReference>
<evidence type="ECO:0000313" key="1">
    <source>
        <dbReference type="EMBL" id="KJK76528.1"/>
    </source>
</evidence>
<accession>A0A0D9NS17</accession>
<dbReference type="OrthoDB" id="3471201at2759"/>
<evidence type="ECO:0000313" key="2">
    <source>
        <dbReference type="Proteomes" id="UP000054544"/>
    </source>
</evidence>
<dbReference type="InterPro" id="IPR027417">
    <property type="entry name" value="P-loop_NTPase"/>
</dbReference>
<organism evidence="1 2">
    <name type="scientific">Metarhizium anisopliae BRIP 53293</name>
    <dbReference type="NCBI Taxonomy" id="1291518"/>
    <lineage>
        <taxon>Eukaryota</taxon>
        <taxon>Fungi</taxon>
        <taxon>Dikarya</taxon>
        <taxon>Ascomycota</taxon>
        <taxon>Pezizomycotina</taxon>
        <taxon>Sordariomycetes</taxon>
        <taxon>Hypocreomycetidae</taxon>
        <taxon>Hypocreales</taxon>
        <taxon>Clavicipitaceae</taxon>
        <taxon>Metarhizium</taxon>
    </lineage>
</organism>
<sequence length="227" mass="25770">MRVVPAFWGCNPAPIFPHYRMGLIICGFPGIGKTELADQPLLVPHYRITELDSSEFLSRHVNAGTVAAYCTALINACEPNTIVLASTHHEVLQELWDRRSHLVFIYPLESEKDEWIARLQSRQASADLVNLVRNNWDALMYDFERYTHLAYTLRSDQDLREEIKRIVTDILNRLEVMARSGGTVALNLPSDNWEQAAELACNNSRVFTVNTLGFGSLLLTTFITQYG</sequence>
<dbReference type="STRING" id="1291518.A0A0D9NS17"/>